<dbReference type="RefSeq" id="WP_207862810.1">
    <property type="nucleotide sequence ID" value="NZ_JAFREP010000044.1"/>
</dbReference>
<evidence type="ECO:0000313" key="6">
    <source>
        <dbReference type="Proteomes" id="UP000664417"/>
    </source>
</evidence>
<evidence type="ECO:0000256" key="1">
    <source>
        <dbReference type="ARBA" id="ARBA00023239"/>
    </source>
</evidence>
<dbReference type="PIRSF" id="PIRSF001365">
    <property type="entry name" value="DHDPS"/>
    <property type="match status" value="1"/>
</dbReference>
<feature type="binding site" evidence="4">
    <location>
        <position position="206"/>
    </location>
    <ligand>
        <name>pyruvate</name>
        <dbReference type="ChEBI" id="CHEBI:15361"/>
    </ligand>
</feature>
<evidence type="ECO:0000256" key="4">
    <source>
        <dbReference type="PIRSR" id="PIRSR001365-2"/>
    </source>
</evidence>
<dbReference type="InterPro" id="IPR002220">
    <property type="entry name" value="DapA-like"/>
</dbReference>
<dbReference type="InterPro" id="IPR013785">
    <property type="entry name" value="Aldolase_TIM"/>
</dbReference>
<comment type="similarity">
    <text evidence="2">Belongs to the DapA family.</text>
</comment>
<dbReference type="SMART" id="SM01130">
    <property type="entry name" value="DHDPS"/>
    <property type="match status" value="1"/>
</dbReference>
<dbReference type="Gene3D" id="3.20.20.70">
    <property type="entry name" value="Aldolase class I"/>
    <property type="match status" value="1"/>
</dbReference>
<dbReference type="Proteomes" id="UP000664417">
    <property type="component" value="Unassembled WGS sequence"/>
</dbReference>
<keyword evidence="1 2" id="KW-0456">Lyase</keyword>
<keyword evidence="6" id="KW-1185">Reference proteome</keyword>
<comment type="caution">
    <text evidence="5">The sequence shown here is derived from an EMBL/GenBank/DDBJ whole genome shotgun (WGS) entry which is preliminary data.</text>
</comment>
<feature type="active site" description="Schiff-base intermediate with substrate" evidence="3">
    <location>
        <position position="164"/>
    </location>
</feature>
<dbReference type="GO" id="GO:0008840">
    <property type="term" value="F:4-hydroxy-tetrahydrodipicolinate synthase activity"/>
    <property type="evidence" value="ECO:0007669"/>
    <property type="project" value="TreeGrafter"/>
</dbReference>
<reference evidence="5" key="1">
    <citation type="submission" date="2021-03" db="EMBL/GenBank/DDBJ databases">
        <authorList>
            <person name="Wang G."/>
        </authorList>
    </citation>
    <scope>NUCLEOTIDE SEQUENCE</scope>
    <source>
        <strain evidence="5">KCTC 12899</strain>
    </source>
</reference>
<evidence type="ECO:0000256" key="2">
    <source>
        <dbReference type="PIRNR" id="PIRNR001365"/>
    </source>
</evidence>
<proteinExistence type="inferred from homology"/>
<dbReference type="SUPFAM" id="SSF51569">
    <property type="entry name" value="Aldolase"/>
    <property type="match status" value="1"/>
</dbReference>
<dbReference type="AlphaFoldDB" id="A0A8J7QR08"/>
<name>A0A8J7QR08_9BACT</name>
<accession>A0A8J7QR08</accession>
<protein>
    <submittedName>
        <fullName evidence="5">Dihydrodipicolinate synthase family protein</fullName>
    </submittedName>
</protein>
<evidence type="ECO:0000256" key="3">
    <source>
        <dbReference type="PIRSR" id="PIRSR001365-1"/>
    </source>
</evidence>
<sequence>MFPKWQGVFPAITTKFSPDGALDLQAFTSHLQFLLDHGVDGIITLGTLGEHSVLQQDEKLEIVKTAVDVCAGRVPVLACVAEATTQAACRFVHRVQQAGGDGLMLLPPMLYHSDARETQTYLRTVAAACDLPIMLYNNPIAYGVDITPDMFAELADVPQFVAIKESSDNVRRVTDLRNACGTRYQIFCGVDNLALESLAVGADGWVAGLVTAFPQETVAIYRAAQQGDWQKARALYQWFMPLLHLDVSTKLVQNIKLAETMVGVGNEHVRAPRLPLAGQEREQVTAIIEERLACRPKPDTETVG</sequence>
<dbReference type="Pfam" id="PF00701">
    <property type="entry name" value="DHDPS"/>
    <property type="match status" value="1"/>
</dbReference>
<gene>
    <name evidence="5" type="ORF">J3U88_30515</name>
</gene>
<dbReference type="PANTHER" id="PTHR12128:SF72">
    <property type="entry name" value="DIHYDRODIPICOLINATE SYNTHASE"/>
    <property type="match status" value="1"/>
</dbReference>
<dbReference type="PANTHER" id="PTHR12128">
    <property type="entry name" value="DIHYDRODIPICOLINATE SYNTHASE"/>
    <property type="match status" value="1"/>
</dbReference>
<organism evidence="5 6">
    <name type="scientific">Acanthopleuribacter pedis</name>
    <dbReference type="NCBI Taxonomy" id="442870"/>
    <lineage>
        <taxon>Bacteria</taxon>
        <taxon>Pseudomonadati</taxon>
        <taxon>Acidobacteriota</taxon>
        <taxon>Holophagae</taxon>
        <taxon>Acanthopleuribacterales</taxon>
        <taxon>Acanthopleuribacteraceae</taxon>
        <taxon>Acanthopleuribacter</taxon>
    </lineage>
</organism>
<dbReference type="PRINTS" id="PR00146">
    <property type="entry name" value="DHPICSNTHASE"/>
</dbReference>
<evidence type="ECO:0000313" key="5">
    <source>
        <dbReference type="EMBL" id="MBO1322838.1"/>
    </source>
</evidence>
<dbReference type="EMBL" id="JAFREP010000044">
    <property type="protein sequence ID" value="MBO1322838.1"/>
    <property type="molecule type" value="Genomic_DNA"/>
</dbReference>
<dbReference type="CDD" id="cd00408">
    <property type="entry name" value="DHDPS-like"/>
    <property type="match status" value="1"/>
</dbReference>
<feature type="active site" description="Proton donor/acceptor" evidence="3">
    <location>
        <position position="136"/>
    </location>
</feature>